<dbReference type="PROSITE" id="PS51007">
    <property type="entry name" value="CYTC"/>
    <property type="match status" value="1"/>
</dbReference>
<evidence type="ECO:0000256" key="2">
    <source>
        <dbReference type="ARBA" id="ARBA00006488"/>
    </source>
</evidence>
<evidence type="ECO:0000313" key="16">
    <source>
        <dbReference type="EMBL" id="EKC19731.1"/>
    </source>
</evidence>
<dbReference type="InterPro" id="IPR036909">
    <property type="entry name" value="Cyt_c-like_dom_sf"/>
</dbReference>
<dbReference type="Gene3D" id="1.10.760.10">
    <property type="entry name" value="Cytochrome c-like domain"/>
    <property type="match status" value="1"/>
</dbReference>
<reference evidence="16" key="1">
    <citation type="journal article" date="2012" name="Nature">
        <title>The oyster genome reveals stress adaptation and complexity of shell formation.</title>
        <authorList>
            <person name="Zhang G."/>
            <person name="Fang X."/>
            <person name="Guo X."/>
            <person name="Li L."/>
            <person name="Luo R."/>
            <person name="Xu F."/>
            <person name="Yang P."/>
            <person name="Zhang L."/>
            <person name="Wang X."/>
            <person name="Qi H."/>
            <person name="Xiong Z."/>
            <person name="Que H."/>
            <person name="Xie Y."/>
            <person name="Holland P.W."/>
            <person name="Paps J."/>
            <person name="Zhu Y."/>
            <person name="Wu F."/>
            <person name="Chen Y."/>
            <person name="Wang J."/>
            <person name="Peng C."/>
            <person name="Meng J."/>
            <person name="Yang L."/>
            <person name="Liu J."/>
            <person name="Wen B."/>
            <person name="Zhang N."/>
            <person name="Huang Z."/>
            <person name="Zhu Q."/>
            <person name="Feng Y."/>
            <person name="Mount A."/>
            <person name="Hedgecock D."/>
            <person name="Xu Z."/>
            <person name="Liu Y."/>
            <person name="Domazet-Loso T."/>
            <person name="Du Y."/>
            <person name="Sun X."/>
            <person name="Zhang S."/>
            <person name="Liu B."/>
            <person name="Cheng P."/>
            <person name="Jiang X."/>
            <person name="Li J."/>
            <person name="Fan D."/>
            <person name="Wang W."/>
            <person name="Fu W."/>
            <person name="Wang T."/>
            <person name="Wang B."/>
            <person name="Zhang J."/>
            <person name="Peng Z."/>
            <person name="Li Y."/>
            <person name="Li N."/>
            <person name="Wang J."/>
            <person name="Chen M."/>
            <person name="He Y."/>
            <person name="Tan F."/>
            <person name="Song X."/>
            <person name="Zheng Q."/>
            <person name="Huang R."/>
            <person name="Yang H."/>
            <person name="Du X."/>
            <person name="Chen L."/>
            <person name="Yang M."/>
            <person name="Gaffney P.M."/>
            <person name="Wang S."/>
            <person name="Luo L."/>
            <person name="She Z."/>
            <person name="Ming Y."/>
            <person name="Huang W."/>
            <person name="Zhang S."/>
            <person name="Huang B."/>
            <person name="Zhang Y."/>
            <person name="Qu T."/>
            <person name="Ni P."/>
            <person name="Miao G."/>
            <person name="Wang J."/>
            <person name="Wang Q."/>
            <person name="Steinberg C.E."/>
            <person name="Wang H."/>
            <person name="Li N."/>
            <person name="Qian L."/>
            <person name="Zhang G."/>
            <person name="Li Y."/>
            <person name="Yang H."/>
            <person name="Liu X."/>
            <person name="Wang J."/>
            <person name="Yin Y."/>
            <person name="Wang J."/>
        </authorList>
    </citation>
    <scope>NUCLEOTIDE SEQUENCE [LARGE SCALE GENOMIC DNA]</scope>
    <source>
        <strain evidence="16">05x7-T-G4-1.051#20</strain>
    </source>
</reference>
<evidence type="ECO:0000256" key="11">
    <source>
        <dbReference type="ARBA" id="ARBA00023004"/>
    </source>
</evidence>
<keyword evidence="11 14" id="KW-0408">Iron</keyword>
<dbReference type="GO" id="GO:0020037">
    <property type="term" value="F:heme binding"/>
    <property type="evidence" value="ECO:0007669"/>
    <property type="project" value="InterPro"/>
</dbReference>
<evidence type="ECO:0000256" key="6">
    <source>
        <dbReference type="ARBA" id="ARBA00022692"/>
    </source>
</evidence>
<comment type="similarity">
    <text evidence="2">Belongs to the cytochrome c family.</text>
</comment>
<keyword evidence="7 14" id="KW-0479">Metal-binding</keyword>
<dbReference type="SUPFAM" id="SSF81496">
    <property type="entry name" value="Cytochrome c1 subunit of cytochrome bc1 complex (Ubiquinol-cytochrome c reductase), transmembrane anchor"/>
    <property type="match status" value="1"/>
</dbReference>
<evidence type="ECO:0000256" key="14">
    <source>
        <dbReference type="PIRSR" id="PIRSR602326-1"/>
    </source>
</evidence>
<dbReference type="AlphaFoldDB" id="K1QDZ5"/>
<dbReference type="PANTHER" id="PTHR10266:SF3">
    <property type="entry name" value="CYTOCHROME C1, HEME PROTEIN, MITOCHONDRIAL"/>
    <property type="match status" value="1"/>
</dbReference>
<dbReference type="PANTHER" id="PTHR10266">
    <property type="entry name" value="CYTOCHROME C1"/>
    <property type="match status" value="1"/>
</dbReference>
<sequence>MTFSVTVLLLRLIPLCLSKMATVGNRVARQAFLKAKTVQNSTQANFGSFNNSPKGFKMLGLIAGTTAVVGGIGTYIAVKGAVNASTELMLHPPKYPWWHRGWFTEIDKKSARRGYMVYKQVCSACHSLNRVRFREMIGIIFTEEEAKAEAAEYQIIDGYDENNMPIKRPGKLFDAIPSPYDNQIQAENANNGVAPPDLSYVVLGREGGEDYIFSLLTGYHEPPAGVKLPEGVHYNPYFPGGLIAMAQALYDEIIEYEDGTPATQSQLAKDVTTFLTWAGEPYYDSKKALEFKAYILLGMLFAGSYYFYRRTWSSLKHKLVVPNYSKPKKDVLRAKRPGKPKGAPRS</sequence>
<dbReference type="FunFam" id="1.10.760.10:FF:000002">
    <property type="entry name" value="Cytochrome c1, heme protein"/>
    <property type="match status" value="1"/>
</dbReference>
<dbReference type="InParanoid" id="K1QDZ5"/>
<evidence type="ECO:0000256" key="4">
    <source>
        <dbReference type="ARBA" id="ARBA00022617"/>
    </source>
</evidence>
<feature type="binding site" description="covalent" evidence="14">
    <location>
        <position position="122"/>
    </location>
    <ligand>
        <name>heme c</name>
        <dbReference type="ChEBI" id="CHEBI:61717"/>
    </ligand>
</feature>
<evidence type="ECO:0000256" key="9">
    <source>
        <dbReference type="ARBA" id="ARBA00022982"/>
    </source>
</evidence>
<accession>K1QDZ5</accession>
<dbReference type="InterPro" id="IPR002326">
    <property type="entry name" value="Cyt_c1"/>
</dbReference>
<organism evidence="16">
    <name type="scientific">Magallana gigas</name>
    <name type="common">Pacific oyster</name>
    <name type="synonym">Crassostrea gigas</name>
    <dbReference type="NCBI Taxonomy" id="29159"/>
    <lineage>
        <taxon>Eukaryota</taxon>
        <taxon>Metazoa</taxon>
        <taxon>Spiralia</taxon>
        <taxon>Lophotrochozoa</taxon>
        <taxon>Mollusca</taxon>
        <taxon>Bivalvia</taxon>
        <taxon>Autobranchia</taxon>
        <taxon>Pteriomorphia</taxon>
        <taxon>Ostreida</taxon>
        <taxon>Ostreoidea</taxon>
        <taxon>Ostreidae</taxon>
        <taxon>Magallana</taxon>
    </lineage>
</organism>
<dbReference type="InterPro" id="IPR009056">
    <property type="entry name" value="Cyt_c-like_dom"/>
</dbReference>
<dbReference type="FunCoup" id="K1QDZ5">
    <property type="interactions" value="1295"/>
</dbReference>
<evidence type="ECO:0000256" key="3">
    <source>
        <dbReference type="ARBA" id="ARBA00022448"/>
    </source>
</evidence>
<evidence type="ECO:0000256" key="8">
    <source>
        <dbReference type="ARBA" id="ARBA00022792"/>
    </source>
</evidence>
<evidence type="ECO:0000259" key="15">
    <source>
        <dbReference type="PROSITE" id="PS51007"/>
    </source>
</evidence>
<feature type="binding site" description="covalent" evidence="14">
    <location>
        <position position="125"/>
    </location>
    <ligand>
        <name>heme c</name>
        <dbReference type="ChEBI" id="CHEBI:61717"/>
    </ligand>
</feature>
<evidence type="ECO:0000256" key="12">
    <source>
        <dbReference type="ARBA" id="ARBA00023128"/>
    </source>
</evidence>
<evidence type="ECO:0000256" key="13">
    <source>
        <dbReference type="ARBA" id="ARBA00023136"/>
    </source>
</evidence>
<feature type="domain" description="Cytochrome c" evidence="15">
    <location>
        <begin position="109"/>
        <end position="261"/>
    </location>
</feature>
<keyword evidence="10" id="KW-1133">Transmembrane helix</keyword>
<keyword evidence="3" id="KW-0813">Transport</keyword>
<keyword evidence="13" id="KW-0472">Membrane</keyword>
<keyword evidence="5" id="KW-0679">Respiratory chain</keyword>
<gene>
    <name evidence="16" type="ORF">CGI_10007734</name>
</gene>
<keyword evidence="6" id="KW-0812">Transmembrane</keyword>
<dbReference type="Pfam" id="PF02167">
    <property type="entry name" value="Cytochrom_C1"/>
    <property type="match status" value="1"/>
</dbReference>
<dbReference type="GO" id="GO:0005743">
    <property type="term" value="C:mitochondrial inner membrane"/>
    <property type="evidence" value="ECO:0007669"/>
    <property type="project" value="UniProtKB-SubCell"/>
</dbReference>
<keyword evidence="8" id="KW-0999">Mitochondrion inner membrane</keyword>
<dbReference type="SUPFAM" id="SSF46626">
    <property type="entry name" value="Cytochrome c"/>
    <property type="match status" value="1"/>
</dbReference>
<evidence type="ECO:0000256" key="1">
    <source>
        <dbReference type="ARBA" id="ARBA00004273"/>
    </source>
</evidence>
<feature type="binding site" description="covalent" evidence="14">
    <location>
        <position position="245"/>
    </location>
    <ligand>
        <name>heme c</name>
        <dbReference type="ChEBI" id="CHEBI:61717"/>
    </ligand>
</feature>
<proteinExistence type="inferred from homology"/>
<name>K1QDZ5_MAGGI</name>
<dbReference type="GO" id="GO:0046872">
    <property type="term" value="F:metal ion binding"/>
    <property type="evidence" value="ECO:0007669"/>
    <property type="project" value="UniProtKB-KW"/>
</dbReference>
<comment type="cofactor">
    <cofactor evidence="14">
        <name>heme c</name>
        <dbReference type="ChEBI" id="CHEBI:61717"/>
    </cofactor>
    <text evidence="14">Binds 1 heme c group covalently per subunit.</text>
</comment>
<protein>
    <submittedName>
        <fullName evidence="16">Cytochrome c1, heme protein, mitochondrial</fullName>
    </submittedName>
</protein>
<dbReference type="EMBL" id="JH816751">
    <property type="protein sequence ID" value="EKC19731.1"/>
    <property type="molecule type" value="Genomic_DNA"/>
</dbReference>
<comment type="subcellular location">
    <subcellularLocation>
        <location evidence="1">Mitochondrion inner membrane</location>
    </subcellularLocation>
</comment>
<dbReference type="GO" id="GO:0006122">
    <property type="term" value="P:mitochondrial electron transport, ubiquinol to cytochrome c"/>
    <property type="evidence" value="ECO:0007669"/>
    <property type="project" value="TreeGrafter"/>
</dbReference>
<evidence type="ECO:0000256" key="7">
    <source>
        <dbReference type="ARBA" id="ARBA00022723"/>
    </source>
</evidence>
<dbReference type="Gene3D" id="1.20.5.100">
    <property type="entry name" value="Cytochrome c1, transmembrane anchor, C-terminal"/>
    <property type="match status" value="1"/>
</dbReference>
<keyword evidence="9" id="KW-0249">Electron transport</keyword>
<feature type="binding site" description="covalent" evidence="14">
    <location>
        <position position="126"/>
    </location>
    <ligand>
        <name>heme c</name>
        <dbReference type="ChEBI" id="CHEBI:61717"/>
    </ligand>
</feature>
<dbReference type="HOGENOM" id="CLU_040334_1_0_1"/>
<evidence type="ECO:0000256" key="10">
    <source>
        <dbReference type="ARBA" id="ARBA00022989"/>
    </source>
</evidence>
<keyword evidence="4 14" id="KW-0349">Heme</keyword>
<keyword evidence="12" id="KW-0496">Mitochondrion</keyword>
<evidence type="ECO:0000256" key="5">
    <source>
        <dbReference type="ARBA" id="ARBA00022660"/>
    </source>
</evidence>
<dbReference type="InterPro" id="IPR021157">
    <property type="entry name" value="Cyt_c1_TM_anchor_C"/>
</dbReference>
<dbReference type="GO" id="GO:0009055">
    <property type="term" value="F:electron transfer activity"/>
    <property type="evidence" value="ECO:0007669"/>
    <property type="project" value="InterPro"/>
</dbReference>
<dbReference type="PRINTS" id="PR00603">
    <property type="entry name" value="CYTOCHROMEC1"/>
</dbReference>